<evidence type="ECO:0000256" key="2">
    <source>
        <dbReference type="ARBA" id="ARBA00022676"/>
    </source>
</evidence>
<dbReference type="GO" id="GO:0016757">
    <property type="term" value="F:glycosyltransferase activity"/>
    <property type="evidence" value="ECO:0007669"/>
    <property type="project" value="UniProtKB-KW"/>
</dbReference>
<keyword evidence="5" id="KW-0256">Endoplasmic reticulum</keyword>
<organism evidence="9 10">
    <name type="scientific">Ensete ventricosum</name>
    <name type="common">Abyssinian banana</name>
    <name type="synonym">Musa ensete</name>
    <dbReference type="NCBI Taxonomy" id="4639"/>
    <lineage>
        <taxon>Eukaryota</taxon>
        <taxon>Viridiplantae</taxon>
        <taxon>Streptophyta</taxon>
        <taxon>Embryophyta</taxon>
        <taxon>Tracheophyta</taxon>
        <taxon>Spermatophyta</taxon>
        <taxon>Magnoliopsida</taxon>
        <taxon>Liliopsida</taxon>
        <taxon>Zingiberales</taxon>
        <taxon>Musaceae</taxon>
        <taxon>Ensete</taxon>
    </lineage>
</organism>
<dbReference type="InterPro" id="IPR005599">
    <property type="entry name" value="GPI_mannosylTrfase"/>
</dbReference>
<keyword evidence="6 8" id="KW-1133">Transmembrane helix</keyword>
<keyword evidence="7 8" id="KW-0472">Membrane</keyword>
<dbReference type="EMBL" id="AMZH03019502">
    <property type="protein sequence ID" value="RRT40276.1"/>
    <property type="molecule type" value="Genomic_DNA"/>
</dbReference>
<evidence type="ECO:0000313" key="10">
    <source>
        <dbReference type="Proteomes" id="UP000287651"/>
    </source>
</evidence>
<evidence type="ECO:0000256" key="7">
    <source>
        <dbReference type="ARBA" id="ARBA00023136"/>
    </source>
</evidence>
<keyword evidence="4 8" id="KW-0812">Transmembrane</keyword>
<feature type="transmembrane region" description="Helical" evidence="8">
    <location>
        <begin position="38"/>
        <end position="65"/>
    </location>
</feature>
<evidence type="ECO:0000256" key="3">
    <source>
        <dbReference type="ARBA" id="ARBA00022679"/>
    </source>
</evidence>
<accession>A0A426XLD4</accession>
<reference evidence="9 10" key="1">
    <citation type="journal article" date="2014" name="Agronomy (Basel)">
        <title>A Draft Genome Sequence for Ensete ventricosum, the Drought-Tolerant Tree Against Hunger.</title>
        <authorList>
            <person name="Harrison J."/>
            <person name="Moore K.A."/>
            <person name="Paszkiewicz K."/>
            <person name="Jones T."/>
            <person name="Grant M."/>
            <person name="Ambacheew D."/>
            <person name="Muzemil S."/>
            <person name="Studholme D.J."/>
        </authorList>
    </citation>
    <scope>NUCLEOTIDE SEQUENCE [LARGE SCALE GENOMIC DNA]</scope>
</reference>
<keyword evidence="3" id="KW-0808">Transferase</keyword>
<evidence type="ECO:0000256" key="6">
    <source>
        <dbReference type="ARBA" id="ARBA00022989"/>
    </source>
</evidence>
<evidence type="ECO:0000256" key="8">
    <source>
        <dbReference type="SAM" id="Phobius"/>
    </source>
</evidence>
<evidence type="ECO:0000256" key="5">
    <source>
        <dbReference type="ARBA" id="ARBA00022824"/>
    </source>
</evidence>
<feature type="transmembrane region" description="Helical" evidence="8">
    <location>
        <begin position="71"/>
        <end position="90"/>
    </location>
</feature>
<name>A0A426XLD4_ENSVE</name>
<feature type="transmembrane region" description="Helical" evidence="8">
    <location>
        <begin position="12"/>
        <end position="31"/>
    </location>
</feature>
<dbReference type="Pfam" id="PF03901">
    <property type="entry name" value="Glyco_transf_22"/>
    <property type="match status" value="1"/>
</dbReference>
<dbReference type="GO" id="GO:0005789">
    <property type="term" value="C:endoplasmic reticulum membrane"/>
    <property type="evidence" value="ECO:0007669"/>
    <property type="project" value="UniProtKB-SubCell"/>
</dbReference>
<dbReference type="Proteomes" id="UP000287651">
    <property type="component" value="Unassembled WGS sequence"/>
</dbReference>
<dbReference type="AlphaFoldDB" id="A0A426XLD4"/>
<keyword evidence="2" id="KW-0328">Glycosyltransferase</keyword>
<comment type="caution">
    <text evidence="9">The sequence shown here is derived from an EMBL/GenBank/DDBJ whole genome shotgun (WGS) entry which is preliminary data.</text>
</comment>
<evidence type="ECO:0000313" key="9">
    <source>
        <dbReference type="EMBL" id="RRT40276.1"/>
    </source>
</evidence>
<sequence length="142" mass="16345">MKFQVRVFYSVRLFLGLISTFTDTVLVVALSRKYGKRLAWYTLAMLCLTSGCFFASTSEFLILSVLWRYRFLYPIYPLICIAATAVIDSFPDLFRDKYAVEDTLIVQVHLMSPVLSFRSVIDRVNIRLLVVYLAACADCKRT</sequence>
<comment type="subcellular location">
    <subcellularLocation>
        <location evidence="1">Endoplasmic reticulum membrane</location>
        <topology evidence="1">Multi-pass membrane protein</topology>
    </subcellularLocation>
</comment>
<evidence type="ECO:0000256" key="4">
    <source>
        <dbReference type="ARBA" id="ARBA00022692"/>
    </source>
</evidence>
<protein>
    <submittedName>
        <fullName evidence="9">Uncharacterized protein</fullName>
    </submittedName>
</protein>
<evidence type="ECO:0000256" key="1">
    <source>
        <dbReference type="ARBA" id="ARBA00004477"/>
    </source>
</evidence>
<proteinExistence type="predicted"/>
<gene>
    <name evidence="9" type="ORF">B296_00050725</name>
</gene>
<dbReference type="UniPathway" id="UPA00378"/>